<keyword evidence="11" id="KW-1185">Reference proteome</keyword>
<protein>
    <recommendedName>
        <fullName evidence="2 6">Malonyl CoA-acyl carrier protein transacylase</fullName>
        <ecNumber evidence="1 6">2.3.1.39</ecNumber>
    </recommendedName>
</protein>
<dbReference type="PANTHER" id="PTHR42681:SF1">
    <property type="entry name" value="MALONYL-COA-ACYL CARRIER PROTEIN TRANSACYLASE, MITOCHONDRIAL"/>
    <property type="match status" value="1"/>
</dbReference>
<feature type="active site" evidence="7">
    <location>
        <position position="195"/>
    </location>
</feature>
<sequence>MSVFFTFPGQGSQRAGMLNRLATLPEARPAIQAASQALGEDMLAWDSPDALRSTVAAQICLLAAGVAMAAVLAARDAQPDMVAGLSIGAYPAAVVAGVLVYEDAVRLVHLRATLMQRRFPSGYGMTAISGLPADALQALIDAVHSPGEPVYLANFNAPAQLVISGSDAALAKVAALALAKGAARATRIDIAVPSHCPLLDEDALVLQQAFDEVAVHNPQLEYLSASRARVLRDGREIAHDLAFNMARPVLWHDTVRLAWERGARLALEMPSGSVLSGLTAPVFAGGRVACSDNHRPDSLAALVRRTRQL</sequence>
<evidence type="ECO:0000259" key="9">
    <source>
        <dbReference type="SMART" id="SM00827"/>
    </source>
</evidence>
<comment type="similarity">
    <text evidence="6">Belongs to the fabD family.</text>
</comment>
<evidence type="ECO:0000256" key="6">
    <source>
        <dbReference type="PIRNR" id="PIRNR000446"/>
    </source>
</evidence>
<accession>A0A2U1CPG8</accession>
<feature type="active site" evidence="7">
    <location>
        <position position="86"/>
    </location>
</feature>
<gene>
    <name evidence="10" type="ORF">C7440_0107</name>
</gene>
<feature type="domain" description="Malonyl-CoA:ACP transacylase (MAT)" evidence="9">
    <location>
        <begin position="6"/>
        <end position="306"/>
    </location>
</feature>
<dbReference type="InterPro" id="IPR016035">
    <property type="entry name" value="Acyl_Trfase/lysoPLipase"/>
</dbReference>
<dbReference type="OrthoDB" id="9808564at2"/>
<proteinExistence type="inferred from homology"/>
<dbReference type="PANTHER" id="PTHR42681">
    <property type="entry name" value="MALONYL-COA-ACYL CARRIER PROTEIN TRANSACYLASE, MITOCHONDRIAL"/>
    <property type="match status" value="1"/>
</dbReference>
<organism evidence="10 11">
    <name type="scientific">Pusillimonas noertemannii</name>
    <dbReference type="NCBI Taxonomy" id="305977"/>
    <lineage>
        <taxon>Bacteria</taxon>
        <taxon>Pseudomonadati</taxon>
        <taxon>Pseudomonadota</taxon>
        <taxon>Betaproteobacteria</taxon>
        <taxon>Burkholderiales</taxon>
        <taxon>Alcaligenaceae</taxon>
        <taxon>Pusillimonas</taxon>
    </lineage>
</organism>
<dbReference type="STRING" id="1231391.GCA_000308195_01489"/>
<dbReference type="SUPFAM" id="SSF52151">
    <property type="entry name" value="FabD/lysophospholipase-like"/>
    <property type="match status" value="1"/>
</dbReference>
<evidence type="ECO:0000313" key="10">
    <source>
        <dbReference type="EMBL" id="PVY67724.1"/>
    </source>
</evidence>
<keyword evidence="8" id="KW-1133">Transmembrane helix</keyword>
<name>A0A2U1CPG8_9BURK</name>
<dbReference type="GO" id="GO:0005829">
    <property type="term" value="C:cytosol"/>
    <property type="evidence" value="ECO:0007669"/>
    <property type="project" value="TreeGrafter"/>
</dbReference>
<dbReference type="GO" id="GO:0004314">
    <property type="term" value="F:[acyl-carrier-protein] S-malonyltransferase activity"/>
    <property type="evidence" value="ECO:0007669"/>
    <property type="project" value="UniProtKB-EC"/>
</dbReference>
<evidence type="ECO:0000256" key="7">
    <source>
        <dbReference type="PIRSR" id="PIRSR000446-1"/>
    </source>
</evidence>
<dbReference type="PIRSF" id="PIRSF000446">
    <property type="entry name" value="Mct"/>
    <property type="match status" value="1"/>
</dbReference>
<comment type="caution">
    <text evidence="10">The sequence shown here is derived from an EMBL/GenBank/DDBJ whole genome shotgun (WGS) entry which is preliminary data.</text>
</comment>
<keyword evidence="4 6" id="KW-0012">Acyltransferase</keyword>
<dbReference type="InterPro" id="IPR050858">
    <property type="entry name" value="Mal-CoA-ACP_Trans/PKS_FabD"/>
</dbReference>
<dbReference type="AlphaFoldDB" id="A0A2U1CPG8"/>
<evidence type="ECO:0000256" key="1">
    <source>
        <dbReference type="ARBA" id="ARBA00013258"/>
    </source>
</evidence>
<comment type="catalytic activity">
    <reaction evidence="5 6">
        <text>holo-[ACP] + malonyl-CoA = malonyl-[ACP] + CoA</text>
        <dbReference type="Rhea" id="RHEA:41792"/>
        <dbReference type="Rhea" id="RHEA-COMP:9623"/>
        <dbReference type="Rhea" id="RHEA-COMP:9685"/>
        <dbReference type="ChEBI" id="CHEBI:57287"/>
        <dbReference type="ChEBI" id="CHEBI:57384"/>
        <dbReference type="ChEBI" id="CHEBI:64479"/>
        <dbReference type="ChEBI" id="CHEBI:78449"/>
        <dbReference type="EC" id="2.3.1.39"/>
    </reaction>
</comment>
<feature type="transmembrane region" description="Helical" evidence="8">
    <location>
        <begin position="81"/>
        <end position="101"/>
    </location>
</feature>
<dbReference type="InterPro" id="IPR001227">
    <property type="entry name" value="Ac_transferase_dom_sf"/>
</dbReference>
<dbReference type="GO" id="GO:0006633">
    <property type="term" value="P:fatty acid biosynthetic process"/>
    <property type="evidence" value="ECO:0007669"/>
    <property type="project" value="TreeGrafter"/>
</dbReference>
<dbReference type="Gene3D" id="3.40.366.10">
    <property type="entry name" value="Malonyl-Coenzyme A Acyl Carrier Protein, domain 2"/>
    <property type="match status" value="1"/>
</dbReference>
<dbReference type="EC" id="2.3.1.39" evidence="1 6"/>
<evidence type="ECO:0000256" key="3">
    <source>
        <dbReference type="ARBA" id="ARBA00022679"/>
    </source>
</evidence>
<dbReference type="Gene3D" id="3.30.70.250">
    <property type="entry name" value="Malonyl-CoA ACP transacylase, ACP-binding"/>
    <property type="match status" value="1"/>
</dbReference>
<evidence type="ECO:0000256" key="5">
    <source>
        <dbReference type="ARBA" id="ARBA00048462"/>
    </source>
</evidence>
<evidence type="ECO:0000313" key="11">
    <source>
        <dbReference type="Proteomes" id="UP000246145"/>
    </source>
</evidence>
<evidence type="ECO:0000256" key="4">
    <source>
        <dbReference type="ARBA" id="ARBA00023315"/>
    </source>
</evidence>
<dbReference type="Proteomes" id="UP000246145">
    <property type="component" value="Unassembled WGS sequence"/>
</dbReference>
<evidence type="ECO:0000256" key="2">
    <source>
        <dbReference type="ARBA" id="ARBA00018953"/>
    </source>
</evidence>
<keyword evidence="3 6" id="KW-0808">Transferase</keyword>
<dbReference type="Pfam" id="PF00698">
    <property type="entry name" value="Acyl_transf_1"/>
    <property type="match status" value="1"/>
</dbReference>
<dbReference type="InterPro" id="IPR014043">
    <property type="entry name" value="Acyl_transferase_dom"/>
</dbReference>
<dbReference type="NCBIfam" id="TIGR03131">
    <property type="entry name" value="malonate_mdcH"/>
    <property type="match status" value="1"/>
</dbReference>
<dbReference type="EMBL" id="QEKO01000001">
    <property type="protein sequence ID" value="PVY67724.1"/>
    <property type="molecule type" value="Genomic_DNA"/>
</dbReference>
<dbReference type="RefSeq" id="WP_116517044.1">
    <property type="nucleotide sequence ID" value="NZ_JACCEX010000001.1"/>
</dbReference>
<feature type="transmembrane region" description="Helical" evidence="8">
    <location>
        <begin position="55"/>
        <end position="74"/>
    </location>
</feature>
<dbReference type="SMART" id="SM00827">
    <property type="entry name" value="PKS_AT"/>
    <property type="match status" value="1"/>
</dbReference>
<dbReference type="InterPro" id="IPR017554">
    <property type="entry name" value="Malonate_deCOase_MdcHsu"/>
</dbReference>
<evidence type="ECO:0000256" key="8">
    <source>
        <dbReference type="SAM" id="Phobius"/>
    </source>
</evidence>
<keyword evidence="8" id="KW-0472">Membrane</keyword>
<reference evidence="10 11" key="1">
    <citation type="submission" date="2018-04" db="EMBL/GenBank/DDBJ databases">
        <title>Genomic Encyclopedia of Type Strains, Phase IV (KMG-IV): sequencing the most valuable type-strain genomes for metagenomic binning, comparative biology and taxonomic classification.</title>
        <authorList>
            <person name="Goeker M."/>
        </authorList>
    </citation>
    <scope>NUCLEOTIDE SEQUENCE [LARGE SCALE GENOMIC DNA]</scope>
    <source>
        <strain evidence="10 11">DSM 10065</strain>
    </source>
</reference>
<keyword evidence="8" id="KW-0812">Transmembrane</keyword>
<dbReference type="SUPFAM" id="SSF55048">
    <property type="entry name" value="Probable ACP-binding domain of malonyl-CoA ACP transacylase"/>
    <property type="match status" value="1"/>
</dbReference>
<dbReference type="InterPro" id="IPR024925">
    <property type="entry name" value="Malonyl_CoA-ACP_transAc"/>
</dbReference>
<dbReference type="InterPro" id="IPR016036">
    <property type="entry name" value="Malonyl_transacylase_ACP-bd"/>
</dbReference>